<gene>
    <name evidence="2" type="ORF">LCGC14_0072960</name>
</gene>
<dbReference type="GO" id="GO:0043709">
    <property type="term" value="P:cell adhesion involved in single-species biofilm formation"/>
    <property type="evidence" value="ECO:0007669"/>
    <property type="project" value="TreeGrafter"/>
</dbReference>
<organism evidence="2">
    <name type="scientific">marine sediment metagenome</name>
    <dbReference type="NCBI Taxonomy" id="412755"/>
    <lineage>
        <taxon>unclassified sequences</taxon>
        <taxon>metagenomes</taxon>
        <taxon>ecological metagenomes</taxon>
    </lineage>
</organism>
<dbReference type="Gene3D" id="3.30.70.270">
    <property type="match status" value="1"/>
</dbReference>
<accession>A0A0F9VKL2</accession>
<dbReference type="InterPro" id="IPR043150">
    <property type="entry name" value="Phytochrome_PHY_sf"/>
</dbReference>
<dbReference type="GO" id="GO:1902201">
    <property type="term" value="P:negative regulation of bacterial-type flagellum-dependent cell motility"/>
    <property type="evidence" value="ECO:0007669"/>
    <property type="project" value="TreeGrafter"/>
</dbReference>
<dbReference type="NCBIfam" id="TIGR00254">
    <property type="entry name" value="GGDEF"/>
    <property type="match status" value="1"/>
</dbReference>
<dbReference type="GO" id="GO:0005886">
    <property type="term" value="C:plasma membrane"/>
    <property type="evidence" value="ECO:0007669"/>
    <property type="project" value="TreeGrafter"/>
</dbReference>
<dbReference type="Pfam" id="PF00990">
    <property type="entry name" value="GGDEF"/>
    <property type="match status" value="1"/>
</dbReference>
<dbReference type="InterPro" id="IPR000160">
    <property type="entry name" value="GGDEF_dom"/>
</dbReference>
<evidence type="ECO:0000313" key="2">
    <source>
        <dbReference type="EMBL" id="KKO05656.1"/>
    </source>
</evidence>
<dbReference type="InterPro" id="IPR043128">
    <property type="entry name" value="Rev_trsase/Diguanyl_cyclase"/>
</dbReference>
<dbReference type="PANTHER" id="PTHR45138:SF5">
    <property type="entry name" value="BIFUNCTIONAL PERIPLASMIC SUBSTRATE BINDING PROTEIN_CYTOPLASMIC DIGUANYLATE CYCLASE"/>
    <property type="match status" value="1"/>
</dbReference>
<dbReference type="GO" id="GO:0052621">
    <property type="term" value="F:diguanylate cyclase activity"/>
    <property type="evidence" value="ECO:0007669"/>
    <property type="project" value="TreeGrafter"/>
</dbReference>
<dbReference type="InterPro" id="IPR050469">
    <property type="entry name" value="Diguanylate_Cyclase"/>
</dbReference>
<dbReference type="SUPFAM" id="SSF55073">
    <property type="entry name" value="Nucleotide cyclase"/>
    <property type="match status" value="1"/>
</dbReference>
<evidence type="ECO:0000259" key="1">
    <source>
        <dbReference type="PROSITE" id="PS50887"/>
    </source>
</evidence>
<reference evidence="2" key="1">
    <citation type="journal article" date="2015" name="Nature">
        <title>Complex archaea that bridge the gap between prokaryotes and eukaryotes.</title>
        <authorList>
            <person name="Spang A."/>
            <person name="Saw J.H."/>
            <person name="Jorgensen S.L."/>
            <person name="Zaremba-Niedzwiedzka K."/>
            <person name="Martijn J."/>
            <person name="Lind A.E."/>
            <person name="van Eijk R."/>
            <person name="Schleper C."/>
            <person name="Guy L."/>
            <person name="Ettema T.J."/>
        </authorList>
    </citation>
    <scope>NUCLEOTIDE SEQUENCE</scope>
</reference>
<dbReference type="AlphaFoldDB" id="A0A0F9VKL2"/>
<protein>
    <recommendedName>
        <fullName evidence="1">GGDEF domain-containing protein</fullName>
    </recommendedName>
</protein>
<dbReference type="SUPFAM" id="SSF55781">
    <property type="entry name" value="GAF domain-like"/>
    <property type="match status" value="1"/>
</dbReference>
<comment type="caution">
    <text evidence="2">The sequence shown here is derived from an EMBL/GenBank/DDBJ whole genome shotgun (WGS) entry which is preliminary data.</text>
</comment>
<dbReference type="PANTHER" id="PTHR45138">
    <property type="entry name" value="REGULATORY COMPONENTS OF SENSORY TRANSDUCTION SYSTEM"/>
    <property type="match status" value="1"/>
</dbReference>
<dbReference type="EMBL" id="LAZR01000018">
    <property type="protein sequence ID" value="KKO05656.1"/>
    <property type="molecule type" value="Genomic_DNA"/>
</dbReference>
<dbReference type="FunFam" id="3.30.70.270:FF:000001">
    <property type="entry name" value="Diguanylate cyclase domain protein"/>
    <property type="match status" value="1"/>
</dbReference>
<proteinExistence type="predicted"/>
<dbReference type="PROSITE" id="PS50887">
    <property type="entry name" value="GGDEF"/>
    <property type="match status" value="1"/>
</dbReference>
<dbReference type="InterPro" id="IPR029787">
    <property type="entry name" value="Nucleotide_cyclase"/>
</dbReference>
<feature type="domain" description="GGDEF" evidence="1">
    <location>
        <begin position="337"/>
        <end position="464"/>
    </location>
</feature>
<dbReference type="CDD" id="cd01949">
    <property type="entry name" value="GGDEF"/>
    <property type="match status" value="1"/>
</dbReference>
<dbReference type="Gene3D" id="3.30.450.270">
    <property type="match status" value="1"/>
</dbReference>
<name>A0A0F9VKL2_9ZZZZ</name>
<dbReference type="SMART" id="SM00267">
    <property type="entry name" value="GGDEF"/>
    <property type="match status" value="1"/>
</dbReference>
<sequence length="464" mass="52461">MSGKLSTPVQNFEDLRHALSVLCESTTPVELFGHLTKTLHELSGHQPVALYRRLNTGNLRLAYCYPLESTLASQKALLTIRSLDELAASEFQYYELKGEHQVWGYIGHPPSTYSEPIHWIRLLIDIAAQRLRLLKAERMAVRQLALKTRRQLLSKDIKRLSSIDDILQHHGHSWCEIFQADGIAMAYQAELYCYGECPSQYSLFQQLLNLNKHKLLDDITELEGDCQGGLAVQLSLATTTLGWLILFRRQPLVCSSAADIALQTSFSYWMPLEASMIVELADDLAVAITAFDVVHLNRQLTKTNQRLEGLVHTDPLTQCWNRYYTELIIENLCSSGEEYAVLMFDLDNFKQINDAYGHAVGDEILRQMVPIAKRSIRSNDHLGRWGGEEFIIIAKGLCQEEGWKLANRLCENVAQHAFPIPATVTISVGVTTMQPNDTPLVLLERTDKGMYRAKNAGKNQVMLC</sequence>